<dbReference type="Proteomes" id="UP001652542">
    <property type="component" value="Unassembled WGS sequence"/>
</dbReference>
<name>A0ABT2ZCW7_9RHOB</name>
<evidence type="ECO:0000313" key="2">
    <source>
        <dbReference type="Proteomes" id="UP001652542"/>
    </source>
</evidence>
<protein>
    <submittedName>
        <fullName evidence="1">Uncharacterized protein</fullName>
    </submittedName>
</protein>
<organism evidence="1 2">
    <name type="scientific">Albidovulum marisflavi</name>
    <dbReference type="NCBI Taxonomy" id="2984159"/>
    <lineage>
        <taxon>Bacteria</taxon>
        <taxon>Pseudomonadati</taxon>
        <taxon>Pseudomonadota</taxon>
        <taxon>Alphaproteobacteria</taxon>
        <taxon>Rhodobacterales</taxon>
        <taxon>Paracoccaceae</taxon>
        <taxon>Albidovulum</taxon>
    </lineage>
</organism>
<reference evidence="1 2" key="1">
    <citation type="submission" date="2022-10" db="EMBL/GenBank/DDBJ databases">
        <title>Defluviimonas sp. nov., isolated from ocean surface water.</title>
        <authorList>
            <person name="He W."/>
            <person name="Wang L."/>
            <person name="Zhang D.-F."/>
        </authorList>
    </citation>
    <scope>NUCLEOTIDE SEQUENCE [LARGE SCALE GENOMIC DNA]</scope>
    <source>
        <strain evidence="1 2">WL0002</strain>
    </source>
</reference>
<sequence length="82" mass="8227">MATSMVSGAQASLPDQTVTDQGLQLLCQGAALSSAEIDALRKSAIFADVIEFTLEYCPEVAALLTDGATSVLPGSAPAAAGK</sequence>
<dbReference type="EMBL" id="JAOWKY010000002">
    <property type="protein sequence ID" value="MCV2868988.1"/>
    <property type="molecule type" value="Genomic_DNA"/>
</dbReference>
<evidence type="ECO:0000313" key="1">
    <source>
        <dbReference type="EMBL" id="MCV2868988.1"/>
    </source>
</evidence>
<dbReference type="RefSeq" id="WP_263734646.1">
    <property type="nucleotide sequence ID" value="NZ_JAOWKY010000002.1"/>
</dbReference>
<proteinExistence type="predicted"/>
<comment type="caution">
    <text evidence="1">The sequence shown here is derived from an EMBL/GenBank/DDBJ whole genome shotgun (WGS) entry which is preliminary data.</text>
</comment>
<keyword evidence="2" id="KW-1185">Reference proteome</keyword>
<gene>
    <name evidence="1" type="ORF">OEW28_10140</name>
</gene>
<accession>A0ABT2ZCW7</accession>